<evidence type="ECO:0000259" key="1">
    <source>
        <dbReference type="Pfam" id="PF07486"/>
    </source>
</evidence>
<dbReference type="InterPro" id="IPR042047">
    <property type="entry name" value="SleB_dom1"/>
</dbReference>
<sequence>MPFSTRELFARVIQCEAGGEGDVGMKAVAVTIMNRVHVPYGEYFRVCQGDLRKVIFQPGQFDCVRDVVGGQVNYQTIYNMNPQEIHYEIADWALGGGGMGAIANSLWYMNPFNPQCPTYFPYNGNGVIQTRINNHCFFIPTQQYAYS</sequence>
<reference evidence="3" key="1">
    <citation type="submission" date="2014-07" db="EMBL/GenBank/DDBJ databases">
        <authorList>
            <person name="Wibberg D."/>
        </authorList>
    </citation>
    <scope>NUCLEOTIDE SEQUENCE [LARGE SCALE GENOMIC DNA]</scope>
    <source>
        <strain evidence="3">DG5</strain>
    </source>
</reference>
<organism evidence="2 3">
    <name type="scientific">[Clostridium] cellulosi</name>
    <dbReference type="NCBI Taxonomy" id="29343"/>
    <lineage>
        <taxon>Bacteria</taxon>
        <taxon>Bacillati</taxon>
        <taxon>Bacillota</taxon>
        <taxon>Clostridia</taxon>
        <taxon>Eubacteriales</taxon>
        <taxon>Oscillospiraceae</taxon>
        <taxon>Oscillospiraceae incertae sedis</taxon>
    </lineage>
</organism>
<dbReference type="OrthoDB" id="1642705at2"/>
<dbReference type="InterPro" id="IPR011105">
    <property type="entry name" value="Cell_wall_hydrolase_SleB"/>
</dbReference>
<keyword evidence="2" id="KW-0378">Hydrolase</keyword>
<name>A0A078KI53_9FIRM</name>
<protein>
    <submittedName>
        <fullName evidence="2">Cell wall hydrolase SleB</fullName>
    </submittedName>
</protein>
<dbReference type="GO" id="GO:0016787">
    <property type="term" value="F:hydrolase activity"/>
    <property type="evidence" value="ECO:0007669"/>
    <property type="project" value="UniProtKB-KW"/>
</dbReference>
<feature type="domain" description="Cell wall hydrolase SleB" evidence="1">
    <location>
        <begin position="19"/>
        <end position="138"/>
    </location>
</feature>
<dbReference type="AlphaFoldDB" id="A0A078KI53"/>
<gene>
    <name evidence="2" type="ORF">CCDG5_0081</name>
</gene>
<accession>A0A078KI53</accession>
<keyword evidence="3" id="KW-1185">Reference proteome</keyword>
<proteinExistence type="predicted"/>
<evidence type="ECO:0000313" key="2">
    <source>
        <dbReference type="EMBL" id="CDZ23231.1"/>
    </source>
</evidence>
<dbReference type="EMBL" id="LM995447">
    <property type="protein sequence ID" value="CDZ23231.1"/>
    <property type="molecule type" value="Genomic_DNA"/>
</dbReference>
<dbReference type="Pfam" id="PF07486">
    <property type="entry name" value="Hydrolase_2"/>
    <property type="match status" value="1"/>
</dbReference>
<dbReference type="STRING" id="29343.CCDG5_0081"/>
<dbReference type="KEGG" id="ccel:CCDG5_0081"/>
<evidence type="ECO:0000313" key="3">
    <source>
        <dbReference type="Proteomes" id="UP000032431"/>
    </source>
</evidence>
<dbReference type="PATRIC" id="fig|29343.3.peg.88"/>
<dbReference type="Gene3D" id="1.10.10.2520">
    <property type="entry name" value="Cell wall hydrolase SleB, domain 1"/>
    <property type="match status" value="1"/>
</dbReference>
<dbReference type="Proteomes" id="UP000032431">
    <property type="component" value="Chromosome I"/>
</dbReference>
<dbReference type="HOGENOM" id="CLU_1775581_0_0_9"/>